<accession>A0A7Y4F202</accession>
<gene>
    <name evidence="2" type="ORF">F0254_25270</name>
</gene>
<organism evidence="2 3">
    <name type="scientific">Vibrio alginolyticus</name>
    <dbReference type="NCBI Taxonomy" id="663"/>
    <lineage>
        <taxon>Bacteria</taxon>
        <taxon>Pseudomonadati</taxon>
        <taxon>Pseudomonadota</taxon>
        <taxon>Gammaproteobacteria</taxon>
        <taxon>Vibrionales</taxon>
        <taxon>Vibrionaceae</taxon>
        <taxon>Vibrio</taxon>
    </lineage>
</organism>
<proteinExistence type="predicted"/>
<dbReference type="AlphaFoldDB" id="A0A7Y4F202"/>
<evidence type="ECO:0000313" key="3">
    <source>
        <dbReference type="Proteomes" id="UP000532247"/>
    </source>
</evidence>
<keyword evidence="1" id="KW-0812">Transmembrane</keyword>
<protein>
    <submittedName>
        <fullName evidence="2">Uncharacterized protein</fullName>
    </submittedName>
</protein>
<evidence type="ECO:0000313" key="2">
    <source>
        <dbReference type="EMBL" id="NOI12118.1"/>
    </source>
</evidence>
<comment type="caution">
    <text evidence="2">The sequence shown here is derived from an EMBL/GenBank/DDBJ whole genome shotgun (WGS) entry which is preliminary data.</text>
</comment>
<reference evidence="2 3" key="1">
    <citation type="submission" date="2019-09" db="EMBL/GenBank/DDBJ databases">
        <title>Draft genome sequencing and comparative genomics of hatchery-associated Vibrios.</title>
        <authorList>
            <person name="Kehlet-Delgado H."/>
            <person name="Mueller R.S."/>
        </authorList>
    </citation>
    <scope>NUCLEOTIDE SEQUENCE [LARGE SCALE GENOMIC DNA]</scope>
    <source>
        <strain evidence="2 3">081416A</strain>
    </source>
</reference>
<feature type="transmembrane region" description="Helical" evidence="1">
    <location>
        <begin position="50"/>
        <end position="72"/>
    </location>
</feature>
<evidence type="ECO:0000256" key="1">
    <source>
        <dbReference type="SAM" id="Phobius"/>
    </source>
</evidence>
<dbReference type="EMBL" id="VTYF01000032">
    <property type="protein sequence ID" value="NOI12118.1"/>
    <property type="molecule type" value="Genomic_DNA"/>
</dbReference>
<dbReference type="Proteomes" id="UP000532247">
    <property type="component" value="Unassembled WGS sequence"/>
</dbReference>
<dbReference type="RefSeq" id="WP_171346329.1">
    <property type="nucleotide sequence ID" value="NZ_CP118930.1"/>
</dbReference>
<keyword evidence="1" id="KW-1133">Transmembrane helix</keyword>
<sequence length="209" mass="23463">MKGSLFAFLTSLIFILIQNSPESVKSNISKWLITFNIDPEKLSYTVEQYTYIITPIAYVTIGISLAIIFTSLKKRNNGNVQQVQYNQSVTSHNQSGGITAHKVVLGSQERTLTSELKRELLKTLDIQKKVDFSIAMNDQEAEKYAYEIRNFLIAEGYEMEFRTMQYEAMAGGQGIPYLNTNGDISIILIGPNVKTSEQIQFLGSACRPA</sequence>
<name>A0A7Y4F202_VIBAL</name>
<keyword evidence="1" id="KW-0472">Membrane</keyword>